<dbReference type="NCBIfam" id="TIGR00229">
    <property type="entry name" value="sensory_box"/>
    <property type="match status" value="2"/>
</dbReference>
<keyword evidence="3" id="KW-0597">Phosphoprotein</keyword>
<reference evidence="8 9" key="1">
    <citation type="submission" date="2020-08" db="EMBL/GenBank/DDBJ databases">
        <title>Hymenobacter sp.</title>
        <authorList>
            <person name="Kim M.K."/>
        </authorList>
    </citation>
    <scope>NUCLEOTIDE SEQUENCE [LARGE SCALE GENOMIC DNA]</scope>
    <source>
        <strain evidence="8 9">BT507</strain>
    </source>
</reference>
<dbReference type="EMBL" id="JACSCY010000019">
    <property type="protein sequence ID" value="MBC6612903.1"/>
    <property type="molecule type" value="Genomic_DNA"/>
</dbReference>
<keyword evidence="9" id="KW-1185">Reference proteome</keyword>
<dbReference type="Gene3D" id="3.30.565.10">
    <property type="entry name" value="Histidine kinase-like ATPase, C-terminal domain"/>
    <property type="match status" value="1"/>
</dbReference>
<dbReference type="InterPro" id="IPR035965">
    <property type="entry name" value="PAS-like_dom_sf"/>
</dbReference>
<keyword evidence="4" id="KW-0808">Transferase</keyword>
<dbReference type="InterPro" id="IPR005467">
    <property type="entry name" value="His_kinase_dom"/>
</dbReference>
<dbReference type="Pfam" id="PF13426">
    <property type="entry name" value="PAS_9"/>
    <property type="match status" value="1"/>
</dbReference>
<comment type="catalytic activity">
    <reaction evidence="1">
        <text>ATP + protein L-histidine = ADP + protein N-phospho-L-histidine.</text>
        <dbReference type="EC" id="2.7.13.3"/>
    </reaction>
</comment>
<dbReference type="PROSITE" id="PS50113">
    <property type="entry name" value="PAC"/>
    <property type="match status" value="1"/>
</dbReference>
<gene>
    <name evidence="8" type="ORF">H8B15_18415</name>
</gene>
<dbReference type="PRINTS" id="PR00344">
    <property type="entry name" value="BCTRLSENSOR"/>
</dbReference>
<dbReference type="InterPro" id="IPR000014">
    <property type="entry name" value="PAS"/>
</dbReference>
<evidence type="ECO:0000256" key="1">
    <source>
        <dbReference type="ARBA" id="ARBA00000085"/>
    </source>
</evidence>
<dbReference type="RefSeq" id="WP_187321123.1">
    <property type="nucleotide sequence ID" value="NZ_JACSCY010000019.1"/>
</dbReference>
<dbReference type="SMART" id="SM00387">
    <property type="entry name" value="HATPase_c"/>
    <property type="match status" value="1"/>
</dbReference>
<evidence type="ECO:0000313" key="9">
    <source>
        <dbReference type="Proteomes" id="UP000622017"/>
    </source>
</evidence>
<dbReference type="InterPro" id="IPR003594">
    <property type="entry name" value="HATPase_dom"/>
</dbReference>
<dbReference type="Proteomes" id="UP000622017">
    <property type="component" value="Unassembled WGS sequence"/>
</dbReference>
<dbReference type="InterPro" id="IPR000700">
    <property type="entry name" value="PAS-assoc_C"/>
</dbReference>
<dbReference type="InterPro" id="IPR052162">
    <property type="entry name" value="Sensor_kinase/Photoreceptor"/>
</dbReference>
<name>A0ABR7MPK8_9BACT</name>
<accession>A0ABR7MPK8</accession>
<evidence type="ECO:0000259" key="7">
    <source>
        <dbReference type="PROSITE" id="PS50113"/>
    </source>
</evidence>
<evidence type="ECO:0000313" key="8">
    <source>
        <dbReference type="EMBL" id="MBC6612903.1"/>
    </source>
</evidence>
<dbReference type="Pfam" id="PF08447">
    <property type="entry name" value="PAS_3"/>
    <property type="match status" value="1"/>
</dbReference>
<dbReference type="InterPro" id="IPR004358">
    <property type="entry name" value="Sig_transdc_His_kin-like_C"/>
</dbReference>
<organism evidence="8 9">
    <name type="scientific">Hymenobacter citatus</name>
    <dbReference type="NCBI Taxonomy" id="2763506"/>
    <lineage>
        <taxon>Bacteria</taxon>
        <taxon>Pseudomonadati</taxon>
        <taxon>Bacteroidota</taxon>
        <taxon>Cytophagia</taxon>
        <taxon>Cytophagales</taxon>
        <taxon>Hymenobacteraceae</taxon>
        <taxon>Hymenobacter</taxon>
    </lineage>
</organism>
<evidence type="ECO:0000259" key="6">
    <source>
        <dbReference type="PROSITE" id="PS50109"/>
    </source>
</evidence>
<evidence type="ECO:0000256" key="2">
    <source>
        <dbReference type="ARBA" id="ARBA00012438"/>
    </source>
</evidence>
<dbReference type="PANTHER" id="PTHR43304">
    <property type="entry name" value="PHYTOCHROME-LIKE PROTEIN CPH1"/>
    <property type="match status" value="1"/>
</dbReference>
<dbReference type="Pfam" id="PF02518">
    <property type="entry name" value="HATPase_c"/>
    <property type="match status" value="1"/>
</dbReference>
<dbReference type="InterPro" id="IPR013655">
    <property type="entry name" value="PAS_fold_3"/>
</dbReference>
<protein>
    <recommendedName>
        <fullName evidence="2">histidine kinase</fullName>
        <ecNumber evidence="2">2.7.13.3</ecNumber>
    </recommendedName>
</protein>
<evidence type="ECO:0000256" key="3">
    <source>
        <dbReference type="ARBA" id="ARBA00022553"/>
    </source>
</evidence>
<comment type="caution">
    <text evidence="8">The sequence shown here is derived from an EMBL/GenBank/DDBJ whole genome shotgun (WGS) entry which is preliminary data.</text>
</comment>
<dbReference type="PANTHER" id="PTHR43304:SF1">
    <property type="entry name" value="PAC DOMAIN-CONTAINING PROTEIN"/>
    <property type="match status" value="1"/>
</dbReference>
<dbReference type="PROSITE" id="PS50109">
    <property type="entry name" value="HIS_KIN"/>
    <property type="match status" value="1"/>
</dbReference>
<evidence type="ECO:0000256" key="5">
    <source>
        <dbReference type="ARBA" id="ARBA00022777"/>
    </source>
</evidence>
<dbReference type="SMART" id="SM00086">
    <property type="entry name" value="PAC"/>
    <property type="match status" value="2"/>
</dbReference>
<feature type="domain" description="PAC" evidence="7">
    <location>
        <begin position="82"/>
        <end position="134"/>
    </location>
</feature>
<dbReference type="SUPFAM" id="SSF55785">
    <property type="entry name" value="PYP-like sensor domain (PAS domain)"/>
    <property type="match status" value="2"/>
</dbReference>
<dbReference type="Gene3D" id="3.30.450.20">
    <property type="entry name" value="PAS domain"/>
    <property type="match status" value="2"/>
</dbReference>
<evidence type="ECO:0000256" key="4">
    <source>
        <dbReference type="ARBA" id="ARBA00022679"/>
    </source>
</evidence>
<dbReference type="EC" id="2.7.13.3" evidence="2"/>
<feature type="domain" description="Histidine kinase" evidence="6">
    <location>
        <begin position="278"/>
        <end position="491"/>
    </location>
</feature>
<dbReference type="InterPro" id="IPR036890">
    <property type="entry name" value="HATPase_C_sf"/>
</dbReference>
<sequence>MTNTVIFDFLQTQVLDGLWYQDVQAPTHEHDWVSPTFWRTLGYEPDQVPAGPTPWRATMHPADLALAQLHLEACLQDPQHVYDHLLRCTHRDGSVVWLRGQGLLLHNEQGTPTRLLVALRNITKEKHAEAYAEEIANHYGLILSNQSVYIVKTDTRGDYTYANDIFYERFGYGQDIIGTSSLLSIIEEDRQKCLAMVMRCFEEPEVGHQVILRKLSSDNTVKSNHWELKGTLNEQGQVEEILCVGYDVTLLVENLQKSQHLLDVTSQQNIRLQNFAYIISHNIRSHSANLTSLVQLLTEAEDEEQHAMFLQMLQTSTQKLAETIVNLSDIVAVNSNVNKPKERRFLKAEIDRTLEALSVLIHQHKITMDVQVPADLAITVVPAYLDSILLNLISNAVKYRAPQRPAVIRLRTYQEPSFTVLEVQDNGLGIDMVKNRAKLFGMYKTFHDNEDARGVGLFITKNQIEAMQGSITVESEVGVGSTFKVYFNENA</sequence>
<dbReference type="SUPFAM" id="SSF55874">
    <property type="entry name" value="ATPase domain of HSP90 chaperone/DNA topoisomerase II/histidine kinase"/>
    <property type="match status" value="1"/>
</dbReference>
<proteinExistence type="predicted"/>
<dbReference type="CDD" id="cd00130">
    <property type="entry name" value="PAS"/>
    <property type="match status" value="1"/>
</dbReference>
<dbReference type="InterPro" id="IPR001610">
    <property type="entry name" value="PAC"/>
</dbReference>
<keyword evidence="5" id="KW-0418">Kinase</keyword>